<dbReference type="AlphaFoldDB" id="A0A4Y8TX82"/>
<dbReference type="Pfam" id="PF02746">
    <property type="entry name" value="MR_MLE_N"/>
    <property type="match status" value="1"/>
</dbReference>
<evidence type="ECO:0000256" key="1">
    <source>
        <dbReference type="ARBA" id="ARBA00001946"/>
    </source>
</evidence>
<dbReference type="InterPro" id="IPR013341">
    <property type="entry name" value="Mandelate_racemase_N_dom"/>
</dbReference>
<dbReference type="Gene3D" id="3.20.20.120">
    <property type="entry name" value="Enolase-like C-terminal domain"/>
    <property type="match status" value="1"/>
</dbReference>
<dbReference type="SUPFAM" id="SSF54826">
    <property type="entry name" value="Enolase N-terminal domain-like"/>
    <property type="match status" value="1"/>
</dbReference>
<dbReference type="InterPro" id="IPR036849">
    <property type="entry name" value="Enolase-like_C_sf"/>
</dbReference>
<dbReference type="GO" id="GO:0016836">
    <property type="term" value="F:hydro-lyase activity"/>
    <property type="evidence" value="ECO:0007669"/>
    <property type="project" value="TreeGrafter"/>
</dbReference>
<dbReference type="EMBL" id="SPDS01000001">
    <property type="protein sequence ID" value="TFH56179.1"/>
    <property type="molecule type" value="Genomic_DNA"/>
</dbReference>
<protein>
    <submittedName>
        <fullName evidence="5">Mandelate racemase/muconate lactonizing enzyme family protein</fullName>
    </submittedName>
</protein>
<organism evidence="5 6">
    <name type="scientific">Glutamicibacter arilaitensis</name>
    <dbReference type="NCBI Taxonomy" id="256701"/>
    <lineage>
        <taxon>Bacteria</taxon>
        <taxon>Bacillati</taxon>
        <taxon>Actinomycetota</taxon>
        <taxon>Actinomycetes</taxon>
        <taxon>Micrococcales</taxon>
        <taxon>Micrococcaceae</taxon>
        <taxon>Glutamicibacter</taxon>
    </lineage>
</organism>
<evidence type="ECO:0000256" key="2">
    <source>
        <dbReference type="ARBA" id="ARBA00022723"/>
    </source>
</evidence>
<dbReference type="Proteomes" id="UP000297638">
    <property type="component" value="Unassembled WGS sequence"/>
</dbReference>
<dbReference type="Gene3D" id="3.30.390.10">
    <property type="entry name" value="Enolase-like, N-terminal domain"/>
    <property type="match status" value="1"/>
</dbReference>
<dbReference type="InterPro" id="IPR029017">
    <property type="entry name" value="Enolase-like_N"/>
</dbReference>
<comment type="caution">
    <text evidence="5">The sequence shown here is derived from an EMBL/GenBank/DDBJ whole genome shotgun (WGS) entry which is preliminary data.</text>
</comment>
<dbReference type="PANTHER" id="PTHR13794:SF58">
    <property type="entry name" value="MITOCHONDRIAL ENOLASE SUPERFAMILY MEMBER 1"/>
    <property type="match status" value="1"/>
</dbReference>
<dbReference type="SUPFAM" id="SSF51604">
    <property type="entry name" value="Enolase C-terminal domain-like"/>
    <property type="match status" value="1"/>
</dbReference>
<dbReference type="RefSeq" id="WP_134779442.1">
    <property type="nucleotide sequence ID" value="NZ_SPDS01000001.1"/>
</dbReference>
<evidence type="ECO:0000259" key="4">
    <source>
        <dbReference type="SMART" id="SM00922"/>
    </source>
</evidence>
<evidence type="ECO:0000256" key="3">
    <source>
        <dbReference type="ARBA" id="ARBA00022842"/>
    </source>
</evidence>
<dbReference type="CDD" id="cd03316">
    <property type="entry name" value="MR_like"/>
    <property type="match status" value="1"/>
</dbReference>
<dbReference type="InterPro" id="IPR029065">
    <property type="entry name" value="Enolase_C-like"/>
</dbReference>
<dbReference type="Pfam" id="PF13378">
    <property type="entry name" value="MR_MLE_C"/>
    <property type="match status" value="1"/>
</dbReference>
<dbReference type="InterPro" id="IPR046945">
    <property type="entry name" value="RHMD-like"/>
</dbReference>
<feature type="domain" description="Mandelate racemase/muconate lactonizing enzyme C-terminal" evidence="4">
    <location>
        <begin position="167"/>
        <end position="259"/>
    </location>
</feature>
<keyword evidence="3" id="KW-0460">Magnesium</keyword>
<reference evidence="5 6" key="1">
    <citation type="submission" date="2019-03" db="EMBL/GenBank/DDBJ databases">
        <title>Glutamicibacter sp. LJH19 genome.</title>
        <authorList>
            <person name="Sinai Borker S."/>
            <person name="Kumar R."/>
        </authorList>
    </citation>
    <scope>NUCLEOTIDE SEQUENCE [LARGE SCALE GENOMIC DNA]</scope>
    <source>
        <strain evidence="5 6">LJH19</strain>
    </source>
</reference>
<accession>A0A4Y8TX82</accession>
<evidence type="ECO:0000313" key="6">
    <source>
        <dbReference type="Proteomes" id="UP000297638"/>
    </source>
</evidence>
<dbReference type="SMART" id="SM00922">
    <property type="entry name" value="MR_MLE"/>
    <property type="match status" value="1"/>
</dbReference>
<evidence type="ECO:0000313" key="5">
    <source>
        <dbReference type="EMBL" id="TFH56179.1"/>
    </source>
</evidence>
<dbReference type="PANTHER" id="PTHR13794">
    <property type="entry name" value="ENOLASE SUPERFAMILY, MANDELATE RACEMASE"/>
    <property type="match status" value="1"/>
</dbReference>
<gene>
    <name evidence="5" type="ORF">EXY26_03725</name>
</gene>
<dbReference type="GO" id="GO:0000287">
    <property type="term" value="F:magnesium ion binding"/>
    <property type="evidence" value="ECO:0007669"/>
    <property type="project" value="TreeGrafter"/>
</dbReference>
<keyword evidence="2" id="KW-0479">Metal-binding</keyword>
<dbReference type="InterPro" id="IPR013342">
    <property type="entry name" value="Mandelate_racemase_C"/>
</dbReference>
<dbReference type="GO" id="GO:0016052">
    <property type="term" value="P:carbohydrate catabolic process"/>
    <property type="evidence" value="ECO:0007669"/>
    <property type="project" value="TreeGrafter"/>
</dbReference>
<dbReference type="SFLD" id="SFLDS00001">
    <property type="entry name" value="Enolase"/>
    <property type="match status" value="1"/>
</dbReference>
<comment type="cofactor">
    <cofactor evidence="1">
        <name>Mg(2+)</name>
        <dbReference type="ChEBI" id="CHEBI:18420"/>
    </cofactor>
</comment>
<proteinExistence type="predicted"/>
<sequence length="407" mass="44070">MSQAKDGLSDTIVSIELYRISLPFDAARRRQEDSNAESIDAFNASSRTLTQMESLMVKVQTADGFTGWGEAFGHKSNPATWAALEQIVAPFFLGRSSALDGSIASAEYAFHAFGRTGPIHFALSAVDIALWDIAARRAGQTLREFINIDARHEINAYASLVHYAEDPQEVAFHLSRALEHGFKAFKIHESSIPAIKAARQAVGSHPLMVDVNCKWHHPAEAGSSIAAMADLELLWIEEPIFPPDDSQSLAALNARFGNVSGGENHSGVQGLTSDMELGALQFAQPSVGKIGGLSAMLKIREAGQRLNVHVVPHCFYYGPALLATAQLIAADQEVQLANGSLRPELEIPFLGWETQLHPWHAPHQGKLTNEGTIRLPTEAGLGFTPDPVVLENHALKHLVLTTAPCEG</sequence>
<name>A0A4Y8TX82_9MICC</name>